<gene>
    <name evidence="1" type="ORF">J0X12_02000</name>
</gene>
<dbReference type="PANTHER" id="PTHR42941:SF1">
    <property type="entry name" value="SLL1037 PROTEIN"/>
    <property type="match status" value="1"/>
</dbReference>
<protein>
    <submittedName>
        <fullName evidence="1">TAXI family TRAP transporter solute-binding subunit</fullName>
    </submittedName>
</protein>
<dbReference type="EMBL" id="JAFLNC010000001">
    <property type="protein sequence ID" value="MBO0332368.1"/>
    <property type="molecule type" value="Genomic_DNA"/>
</dbReference>
<evidence type="ECO:0000313" key="1">
    <source>
        <dbReference type="EMBL" id="MBO0332368.1"/>
    </source>
</evidence>
<proteinExistence type="predicted"/>
<dbReference type="PANTHER" id="PTHR42941">
    <property type="entry name" value="SLL1037 PROTEIN"/>
    <property type="match status" value="1"/>
</dbReference>
<comment type="caution">
    <text evidence="1">The sequence shown here is derived from an EMBL/GenBank/DDBJ whole genome shotgun (WGS) entry which is preliminary data.</text>
</comment>
<dbReference type="InterPro" id="IPR011852">
    <property type="entry name" value="TRAP_TAXI"/>
</dbReference>
<dbReference type="Pfam" id="PF16868">
    <property type="entry name" value="NMT1_3"/>
    <property type="match status" value="1"/>
</dbReference>
<dbReference type="RefSeq" id="WP_207041542.1">
    <property type="nucleotide sequence ID" value="NZ_JAFLNC010000001.1"/>
</dbReference>
<accession>A0ABS3F1J2</accession>
<organism evidence="1 2">
    <name type="scientific">Sneathiella sedimenti</name>
    <dbReference type="NCBI Taxonomy" id="2816034"/>
    <lineage>
        <taxon>Bacteria</taxon>
        <taxon>Pseudomonadati</taxon>
        <taxon>Pseudomonadota</taxon>
        <taxon>Alphaproteobacteria</taxon>
        <taxon>Sneathiellales</taxon>
        <taxon>Sneathiellaceae</taxon>
        <taxon>Sneathiella</taxon>
    </lineage>
</organism>
<evidence type="ECO:0000313" key="2">
    <source>
        <dbReference type="Proteomes" id="UP000664761"/>
    </source>
</evidence>
<sequence length="348" mass="37402">MEYQEDRVITFVKSAKRLALIGFCLTLAVLYFGSAVAQNIYFLRIGTGSSSGTYYPIGTLLASVISNPPGSRDCDDGGSCGVPGLIATAQTTHGSIENINGVTKGYFDTALAQSDTIAAAYNGTGVFAKKKPVKSLRVIANLYPEDVHLVVRRGAGIKNIADLKGKRVSIDVPGSGTRENAKEILAAYGLSVKDFEAVAANPDKSVTLMNADKLDAFFLVAGYPVTAVSELADVGKIELLPISGENAKKFVDNHGYYSVSQIPAGTYQDLDTVPTLAVSTQWIVSEHVSEEVVYEITRALWHPRNRHLLDRGHAKGLLIHQETALKGVSTPLHPGAERYYKEIGILTD</sequence>
<dbReference type="CDD" id="cd13520">
    <property type="entry name" value="PBP2_TAXI_TRAP"/>
    <property type="match status" value="1"/>
</dbReference>
<name>A0ABS3F1J2_9PROT</name>
<dbReference type="Gene3D" id="3.40.190.10">
    <property type="entry name" value="Periplasmic binding protein-like II"/>
    <property type="match status" value="2"/>
</dbReference>
<dbReference type="Proteomes" id="UP000664761">
    <property type="component" value="Unassembled WGS sequence"/>
</dbReference>
<keyword evidence="2" id="KW-1185">Reference proteome</keyword>
<dbReference type="NCBIfam" id="TIGR02122">
    <property type="entry name" value="TRAP_TAXI"/>
    <property type="match status" value="1"/>
</dbReference>
<reference evidence="1 2" key="1">
    <citation type="submission" date="2021-03" db="EMBL/GenBank/DDBJ databases">
        <title>Sneathiella sp. CAU 1612 isolated from Kang Won-do.</title>
        <authorList>
            <person name="Kim W."/>
        </authorList>
    </citation>
    <scope>NUCLEOTIDE SEQUENCE [LARGE SCALE GENOMIC DNA]</scope>
    <source>
        <strain evidence="1 2">CAU 1612</strain>
    </source>
</reference>
<dbReference type="SUPFAM" id="SSF53850">
    <property type="entry name" value="Periplasmic binding protein-like II"/>
    <property type="match status" value="1"/>
</dbReference>